<dbReference type="RefSeq" id="WP_155302459.1">
    <property type="nucleotide sequence ID" value="NZ_AP021875.1"/>
</dbReference>
<dbReference type="EMBL" id="AP021875">
    <property type="protein sequence ID" value="BBO73343.1"/>
    <property type="molecule type" value="Genomic_DNA"/>
</dbReference>
<accession>A0A5K7YZI3</accession>
<keyword evidence="2" id="KW-1185">Reference proteome</keyword>
<reference evidence="1 2" key="1">
    <citation type="submission" date="2019-11" db="EMBL/GenBank/DDBJ databases">
        <title>Comparative genomics of hydrocarbon-degrading Desulfosarcina strains.</title>
        <authorList>
            <person name="Watanabe M."/>
            <person name="Kojima H."/>
            <person name="Fukui M."/>
        </authorList>
    </citation>
    <scope>NUCLEOTIDE SEQUENCE [LARGE SCALE GENOMIC DNA]</scope>
    <source>
        <strain evidence="1 2">PP31</strain>
    </source>
</reference>
<evidence type="ECO:0000313" key="1">
    <source>
        <dbReference type="EMBL" id="BBO73343.1"/>
    </source>
</evidence>
<protein>
    <submittedName>
        <fullName evidence="1">Uncharacterized protein</fullName>
    </submittedName>
</protein>
<name>A0A5K7YZI3_9BACT</name>
<evidence type="ECO:0000313" key="2">
    <source>
        <dbReference type="Proteomes" id="UP000427769"/>
    </source>
</evidence>
<dbReference type="AlphaFoldDB" id="A0A5K7YZI3"/>
<dbReference type="Proteomes" id="UP000427769">
    <property type="component" value="Chromosome"/>
</dbReference>
<sequence>MNFSKEFKVREVGAPVAAADDTDDNSDIVDMSGYEGVVFIGTVTDSVATGVATLTAEQNSTSSDAGMAALTGATATATCTTNDDLNNKTLILDVYRPRERFVQCVRTSGTANIAFGSLLAIPYGRRTLPGSDDDSNLQTTLVVSPAEA</sequence>
<organism evidence="1 2">
    <name type="scientific">Desulfosarcina widdelii</name>
    <dbReference type="NCBI Taxonomy" id="947919"/>
    <lineage>
        <taxon>Bacteria</taxon>
        <taxon>Pseudomonadati</taxon>
        <taxon>Thermodesulfobacteriota</taxon>
        <taxon>Desulfobacteria</taxon>
        <taxon>Desulfobacterales</taxon>
        <taxon>Desulfosarcinaceae</taxon>
        <taxon>Desulfosarcina</taxon>
    </lineage>
</organism>
<proteinExistence type="predicted"/>
<gene>
    <name evidence="1" type="ORF">DSCW_07600</name>
</gene>
<dbReference type="KEGG" id="dwd:DSCW_07600"/>
<dbReference type="OrthoDB" id="9553628at2"/>